<name>A0AAV3P6L3_LITER</name>
<comment type="subcellular location">
    <subcellularLocation>
        <location evidence="1">Membrane</location>
        <topology evidence="1">Single-pass type I membrane protein</topology>
    </subcellularLocation>
</comment>
<keyword evidence="12" id="KW-1185">Reference proteome</keyword>
<dbReference type="AlphaFoldDB" id="A0AAV3P6L3"/>
<comment type="similarity">
    <text evidence="2">Belongs to the RLP family.</text>
</comment>
<comment type="caution">
    <text evidence="11">The sequence shown here is derived from an EMBL/GenBank/DDBJ whole genome shotgun (WGS) entry which is preliminary data.</text>
</comment>
<dbReference type="InterPro" id="IPR046956">
    <property type="entry name" value="RLP23-like"/>
</dbReference>
<keyword evidence="9" id="KW-0325">Glycoprotein</keyword>
<dbReference type="Pfam" id="PF12799">
    <property type="entry name" value="LRR_4"/>
    <property type="match status" value="1"/>
</dbReference>
<dbReference type="PANTHER" id="PTHR48063">
    <property type="entry name" value="LRR RECEPTOR-LIKE KINASE"/>
    <property type="match status" value="1"/>
</dbReference>
<dbReference type="GO" id="GO:0016020">
    <property type="term" value="C:membrane"/>
    <property type="evidence" value="ECO:0007669"/>
    <property type="project" value="UniProtKB-SubCell"/>
</dbReference>
<evidence type="ECO:0000256" key="3">
    <source>
        <dbReference type="ARBA" id="ARBA00022614"/>
    </source>
</evidence>
<evidence type="ECO:0000256" key="9">
    <source>
        <dbReference type="ARBA" id="ARBA00023180"/>
    </source>
</evidence>
<dbReference type="PROSITE" id="PS51450">
    <property type="entry name" value="LRR"/>
    <property type="match status" value="1"/>
</dbReference>
<keyword evidence="8 10" id="KW-0472">Membrane</keyword>
<dbReference type="SUPFAM" id="SSF52058">
    <property type="entry name" value="L domain-like"/>
    <property type="match status" value="1"/>
</dbReference>
<gene>
    <name evidence="11" type="ORF">LIER_05810</name>
</gene>
<sequence length="233" mass="26093">MMNEDVNNQSCLKENANFLALNMTHRTEDPFNEEIHEILKGKMLEYSTTIKLLTIIDLSRNTLSGAIPEGLMTLSSLVTLNLSINHLSGIIPENTGILLLLETLDLSNNNLSGSIPQSISSLTFLAHLNLSHNNLVGRIPTGRQLQTLEDPSIYEGNPLLCGHPLSNKCDMNERDSSSANNTKDFEETKDGENMLWFYISMVAGYAFGLSGICFVLWLSESFRKSYFGYFRLY</sequence>
<evidence type="ECO:0000313" key="11">
    <source>
        <dbReference type="EMBL" id="GAA0145668.1"/>
    </source>
</evidence>
<keyword evidence="3" id="KW-0433">Leucine-rich repeat</keyword>
<organism evidence="11 12">
    <name type="scientific">Lithospermum erythrorhizon</name>
    <name type="common">Purple gromwell</name>
    <name type="synonym">Lithospermum officinale var. erythrorhizon</name>
    <dbReference type="NCBI Taxonomy" id="34254"/>
    <lineage>
        <taxon>Eukaryota</taxon>
        <taxon>Viridiplantae</taxon>
        <taxon>Streptophyta</taxon>
        <taxon>Embryophyta</taxon>
        <taxon>Tracheophyta</taxon>
        <taxon>Spermatophyta</taxon>
        <taxon>Magnoliopsida</taxon>
        <taxon>eudicotyledons</taxon>
        <taxon>Gunneridae</taxon>
        <taxon>Pentapetalae</taxon>
        <taxon>asterids</taxon>
        <taxon>lamiids</taxon>
        <taxon>Boraginales</taxon>
        <taxon>Boraginaceae</taxon>
        <taxon>Boraginoideae</taxon>
        <taxon>Lithospermeae</taxon>
        <taxon>Lithospermum</taxon>
    </lineage>
</organism>
<reference evidence="11 12" key="1">
    <citation type="submission" date="2024-01" db="EMBL/GenBank/DDBJ databases">
        <title>The complete chloroplast genome sequence of Lithospermum erythrorhizon: insights into the phylogenetic relationship among Boraginaceae species and the maternal lineages of purple gromwells.</title>
        <authorList>
            <person name="Okada T."/>
            <person name="Watanabe K."/>
        </authorList>
    </citation>
    <scope>NUCLEOTIDE SEQUENCE [LARGE SCALE GENOMIC DNA]</scope>
</reference>
<dbReference type="EMBL" id="BAABME010000815">
    <property type="protein sequence ID" value="GAA0145668.1"/>
    <property type="molecule type" value="Genomic_DNA"/>
</dbReference>
<keyword evidence="5" id="KW-0732">Signal</keyword>
<keyword evidence="6" id="KW-0677">Repeat</keyword>
<dbReference type="InterPro" id="IPR025875">
    <property type="entry name" value="Leu-rich_rpt_4"/>
</dbReference>
<evidence type="ECO:0000256" key="6">
    <source>
        <dbReference type="ARBA" id="ARBA00022737"/>
    </source>
</evidence>
<dbReference type="Pfam" id="PF00560">
    <property type="entry name" value="LRR_1"/>
    <property type="match status" value="2"/>
</dbReference>
<dbReference type="Proteomes" id="UP001454036">
    <property type="component" value="Unassembled WGS sequence"/>
</dbReference>
<evidence type="ECO:0000256" key="7">
    <source>
        <dbReference type="ARBA" id="ARBA00022989"/>
    </source>
</evidence>
<evidence type="ECO:0000313" key="12">
    <source>
        <dbReference type="Proteomes" id="UP001454036"/>
    </source>
</evidence>
<keyword evidence="4 10" id="KW-0812">Transmembrane</keyword>
<dbReference type="FunFam" id="3.80.10.10:FF:000111">
    <property type="entry name" value="LRR receptor-like serine/threonine-protein kinase ERECTA"/>
    <property type="match status" value="1"/>
</dbReference>
<protein>
    <submittedName>
        <fullName evidence="11">Uncharacterized protein</fullName>
    </submittedName>
</protein>
<evidence type="ECO:0000256" key="2">
    <source>
        <dbReference type="ARBA" id="ARBA00009592"/>
    </source>
</evidence>
<feature type="transmembrane region" description="Helical" evidence="10">
    <location>
        <begin position="195"/>
        <end position="218"/>
    </location>
</feature>
<accession>A0AAV3P6L3</accession>
<dbReference type="InterPro" id="IPR001611">
    <property type="entry name" value="Leu-rich_rpt"/>
</dbReference>
<dbReference type="InterPro" id="IPR032675">
    <property type="entry name" value="LRR_dom_sf"/>
</dbReference>
<evidence type="ECO:0000256" key="8">
    <source>
        <dbReference type="ARBA" id="ARBA00023136"/>
    </source>
</evidence>
<evidence type="ECO:0000256" key="4">
    <source>
        <dbReference type="ARBA" id="ARBA00022692"/>
    </source>
</evidence>
<evidence type="ECO:0000256" key="1">
    <source>
        <dbReference type="ARBA" id="ARBA00004479"/>
    </source>
</evidence>
<keyword evidence="7 10" id="KW-1133">Transmembrane helix</keyword>
<proteinExistence type="inferred from homology"/>
<dbReference type="PANTHER" id="PTHR48063:SF112">
    <property type="entry name" value="RECEPTOR LIKE PROTEIN 30-LIKE"/>
    <property type="match status" value="1"/>
</dbReference>
<dbReference type="PRINTS" id="PR00019">
    <property type="entry name" value="LEURICHRPT"/>
</dbReference>
<dbReference type="Gene3D" id="3.80.10.10">
    <property type="entry name" value="Ribonuclease Inhibitor"/>
    <property type="match status" value="1"/>
</dbReference>
<evidence type="ECO:0000256" key="10">
    <source>
        <dbReference type="SAM" id="Phobius"/>
    </source>
</evidence>
<evidence type="ECO:0000256" key="5">
    <source>
        <dbReference type="ARBA" id="ARBA00022729"/>
    </source>
</evidence>